<evidence type="ECO:0000259" key="10">
    <source>
        <dbReference type="Pfam" id="PF14833"/>
    </source>
</evidence>
<accession>A0A060TEJ0</accession>
<dbReference type="PANTHER" id="PTHR22981">
    <property type="entry name" value="3-HYDROXYISOBUTYRATE DEHYDROGENASE-RELATED"/>
    <property type="match status" value="1"/>
</dbReference>
<dbReference type="PhylomeDB" id="A0A060TEJ0"/>
<dbReference type="PANTHER" id="PTHR22981:SF7">
    <property type="entry name" value="3-HYDROXYISOBUTYRATE DEHYDROGENASE, MITOCHONDRIAL"/>
    <property type="match status" value="1"/>
</dbReference>
<reference evidence="11" key="1">
    <citation type="submission" date="2014-02" db="EMBL/GenBank/DDBJ databases">
        <authorList>
            <person name="Genoscope - CEA"/>
        </authorList>
    </citation>
    <scope>NUCLEOTIDE SEQUENCE</scope>
    <source>
        <strain evidence="11">LS3</strain>
    </source>
</reference>
<sequence>MIAFRRGFSTSFGARKSYGFIGLGRMGVNMAQNLRAKLPESEKVVVYDVNPKAMKEITGPNVVMAGSVSEVAAEADTVLTMLPEGKHVRQVYGEIAETCPGGQDKLFIDSTTHQVKTSLETAALLKEKNIGSYVDAPVSGGVVGAKKGTLTFMIGAKDLSRVSPVLSLMGARLVSCGGPGSGLAAKLANNYLLALNNIATAEAFQLAKNLGLDMKMFSDLINTSTGRCWSSEVNTPCPGVNPDAPSSRGYEGGFGVPLMTKDLKLAIDAANECKSQLVMAKNACDVYDAVLRDKEYADKDMSVIYKWLEQ</sequence>
<comment type="catalytic activity">
    <reaction evidence="7">
        <text>3-hydroxy-2-methylpropanoate + NAD(+) = 2-methyl-3-oxopropanoate + NADH + H(+)</text>
        <dbReference type="Rhea" id="RHEA:17681"/>
        <dbReference type="ChEBI" id="CHEBI:11805"/>
        <dbReference type="ChEBI" id="CHEBI:15378"/>
        <dbReference type="ChEBI" id="CHEBI:57540"/>
        <dbReference type="ChEBI" id="CHEBI:57700"/>
        <dbReference type="ChEBI" id="CHEBI:57945"/>
        <dbReference type="EC" id="1.1.1.31"/>
    </reaction>
</comment>
<evidence type="ECO:0000256" key="2">
    <source>
        <dbReference type="ARBA" id="ARBA00006013"/>
    </source>
</evidence>
<dbReference type="SUPFAM" id="SSF48179">
    <property type="entry name" value="6-phosphogluconate dehydrogenase C-terminal domain-like"/>
    <property type="match status" value="1"/>
</dbReference>
<dbReference type="EC" id="1.1.1.31" evidence="3"/>
<evidence type="ECO:0000256" key="1">
    <source>
        <dbReference type="ARBA" id="ARBA00005109"/>
    </source>
</evidence>
<keyword evidence="6" id="KW-0520">NAD</keyword>
<evidence type="ECO:0000256" key="8">
    <source>
        <dbReference type="PIRSR" id="PIRSR000103-1"/>
    </source>
</evidence>
<reference evidence="11" key="2">
    <citation type="submission" date="2014-06" db="EMBL/GenBank/DDBJ databases">
        <title>The complete genome of Blastobotrys (Arxula) adeninivorans LS3 - a yeast of biotechnological interest.</title>
        <authorList>
            <person name="Kunze G."/>
            <person name="Gaillardin C."/>
            <person name="Czernicka M."/>
            <person name="Durrens P."/>
            <person name="Martin T."/>
            <person name="Boer E."/>
            <person name="Gabaldon T."/>
            <person name="Cruz J."/>
            <person name="Talla E."/>
            <person name="Marck C."/>
            <person name="Goffeau A."/>
            <person name="Barbe V."/>
            <person name="Baret P."/>
            <person name="Baronian K."/>
            <person name="Beier S."/>
            <person name="Bleykasten C."/>
            <person name="Bode R."/>
            <person name="Casaregola S."/>
            <person name="Despons L."/>
            <person name="Fairhead C."/>
            <person name="Giersberg M."/>
            <person name="Gierski P."/>
            <person name="Hahnel U."/>
            <person name="Hartmann A."/>
            <person name="Jankowska D."/>
            <person name="Jubin C."/>
            <person name="Jung P."/>
            <person name="Lafontaine I."/>
            <person name="Leh-Louis V."/>
            <person name="Lemaire M."/>
            <person name="Marcet-Houben M."/>
            <person name="Mascher M."/>
            <person name="Morel G."/>
            <person name="Richard G.-F."/>
            <person name="Riechen J."/>
            <person name="Sacerdot C."/>
            <person name="Sarkar A."/>
            <person name="Savel G."/>
            <person name="Schacherer J."/>
            <person name="Sherman D."/>
            <person name="Straub M.-L."/>
            <person name="Stein N."/>
            <person name="Thierry A."/>
            <person name="Trautwein-Schult A."/>
            <person name="Westhof E."/>
            <person name="Worch S."/>
            <person name="Dujon B."/>
            <person name="Souciet J.-L."/>
            <person name="Wincker P."/>
            <person name="Scholz U."/>
            <person name="Neuveglise N."/>
        </authorList>
    </citation>
    <scope>NUCLEOTIDE SEQUENCE</scope>
    <source>
        <strain evidence="11">LS3</strain>
    </source>
</reference>
<dbReference type="AlphaFoldDB" id="A0A060TEJ0"/>
<dbReference type="Gene3D" id="3.40.50.720">
    <property type="entry name" value="NAD(P)-binding Rossmann-like Domain"/>
    <property type="match status" value="1"/>
</dbReference>
<evidence type="ECO:0000313" key="11">
    <source>
        <dbReference type="EMBL" id="CDP37287.1"/>
    </source>
</evidence>
<gene>
    <name evidence="11" type="ORF">GNLVRS02_ARAD1D08030g</name>
</gene>
<evidence type="ECO:0000256" key="4">
    <source>
        <dbReference type="ARBA" id="ARBA00022456"/>
    </source>
</evidence>
<dbReference type="GO" id="GO:0008442">
    <property type="term" value="F:3-hydroxyisobutyrate dehydrogenase activity"/>
    <property type="evidence" value="ECO:0007669"/>
    <property type="project" value="UniProtKB-EC"/>
</dbReference>
<dbReference type="GO" id="GO:0051287">
    <property type="term" value="F:NAD binding"/>
    <property type="evidence" value="ECO:0007669"/>
    <property type="project" value="InterPro"/>
</dbReference>
<protein>
    <recommendedName>
        <fullName evidence="3">3-hydroxyisobutyrate dehydrogenase</fullName>
        <ecNumber evidence="3">1.1.1.31</ecNumber>
    </recommendedName>
</protein>
<dbReference type="InterPro" id="IPR008927">
    <property type="entry name" value="6-PGluconate_DH-like_C_sf"/>
</dbReference>
<dbReference type="InterPro" id="IPR002204">
    <property type="entry name" value="3-OH-isobutyrate_DH-rel_CS"/>
</dbReference>
<dbReference type="Pfam" id="PF03446">
    <property type="entry name" value="NAD_binding_2"/>
    <property type="match status" value="1"/>
</dbReference>
<evidence type="ECO:0000256" key="7">
    <source>
        <dbReference type="ARBA" id="ARBA00049197"/>
    </source>
</evidence>
<dbReference type="InterPro" id="IPR036291">
    <property type="entry name" value="NAD(P)-bd_dom_sf"/>
</dbReference>
<dbReference type="Gene3D" id="1.10.1040.10">
    <property type="entry name" value="N-(1-d-carboxylethyl)-l-norvaline Dehydrogenase, domain 2"/>
    <property type="match status" value="1"/>
</dbReference>
<keyword evidence="4" id="KW-0101">Branched-chain amino acid catabolism</keyword>
<dbReference type="PROSITE" id="PS00895">
    <property type="entry name" value="3_HYDROXYISOBUT_DH"/>
    <property type="match status" value="1"/>
</dbReference>
<dbReference type="EMBL" id="HG937694">
    <property type="protein sequence ID" value="CDP37287.1"/>
    <property type="molecule type" value="Genomic_DNA"/>
</dbReference>
<dbReference type="InterPro" id="IPR006115">
    <property type="entry name" value="6PGDH_NADP-bd"/>
</dbReference>
<comment type="pathway">
    <text evidence="1">Amino-acid degradation; L-valine degradation.</text>
</comment>
<proteinExistence type="inferred from homology"/>
<dbReference type="SUPFAM" id="SSF51735">
    <property type="entry name" value="NAD(P)-binding Rossmann-fold domains"/>
    <property type="match status" value="1"/>
</dbReference>
<dbReference type="InterPro" id="IPR029154">
    <property type="entry name" value="HIBADH-like_NADP-bd"/>
</dbReference>
<dbReference type="InterPro" id="IPR013328">
    <property type="entry name" value="6PGD_dom2"/>
</dbReference>
<organism evidence="11">
    <name type="scientific">Blastobotrys adeninivorans</name>
    <name type="common">Yeast</name>
    <name type="synonym">Arxula adeninivorans</name>
    <dbReference type="NCBI Taxonomy" id="409370"/>
    <lineage>
        <taxon>Eukaryota</taxon>
        <taxon>Fungi</taxon>
        <taxon>Dikarya</taxon>
        <taxon>Ascomycota</taxon>
        <taxon>Saccharomycotina</taxon>
        <taxon>Dipodascomycetes</taxon>
        <taxon>Dipodascales</taxon>
        <taxon>Trichomonascaceae</taxon>
        <taxon>Blastobotrys</taxon>
    </lineage>
</organism>
<comment type="similarity">
    <text evidence="2">Belongs to the HIBADH-related family. 3-hydroxyisobutyrate dehydrogenase subfamily.</text>
</comment>
<feature type="domain" description="6-phosphogluconate dehydrogenase NADP-binding" evidence="9">
    <location>
        <begin position="18"/>
        <end position="176"/>
    </location>
</feature>
<evidence type="ECO:0000259" key="9">
    <source>
        <dbReference type="Pfam" id="PF03446"/>
    </source>
</evidence>
<dbReference type="GO" id="GO:0050661">
    <property type="term" value="F:NADP binding"/>
    <property type="evidence" value="ECO:0007669"/>
    <property type="project" value="InterPro"/>
</dbReference>
<keyword evidence="5" id="KW-0560">Oxidoreductase</keyword>
<name>A0A060TEJ0_BLAAD</name>
<dbReference type="Pfam" id="PF14833">
    <property type="entry name" value="NAD_binding_11"/>
    <property type="match status" value="1"/>
</dbReference>
<evidence type="ECO:0000256" key="6">
    <source>
        <dbReference type="ARBA" id="ARBA00023027"/>
    </source>
</evidence>
<dbReference type="InterPro" id="IPR015815">
    <property type="entry name" value="HIBADH-related"/>
</dbReference>
<dbReference type="PIRSF" id="PIRSF000103">
    <property type="entry name" value="HIBADH"/>
    <property type="match status" value="1"/>
</dbReference>
<dbReference type="FunFam" id="1.10.1040.10:FF:000006">
    <property type="entry name" value="3-hydroxyisobutyrate dehydrogenase"/>
    <property type="match status" value="1"/>
</dbReference>
<dbReference type="GO" id="GO:0006574">
    <property type="term" value="P:L-valine catabolic process"/>
    <property type="evidence" value="ECO:0007669"/>
    <property type="project" value="TreeGrafter"/>
</dbReference>
<feature type="active site" evidence="8">
    <location>
        <position position="186"/>
    </location>
</feature>
<dbReference type="GO" id="GO:0005739">
    <property type="term" value="C:mitochondrion"/>
    <property type="evidence" value="ECO:0007669"/>
    <property type="project" value="TreeGrafter"/>
</dbReference>
<evidence type="ECO:0000256" key="5">
    <source>
        <dbReference type="ARBA" id="ARBA00023002"/>
    </source>
</evidence>
<feature type="domain" description="3-hydroxyisobutyrate dehydrogenase-like NAD-binding" evidence="10">
    <location>
        <begin position="180"/>
        <end position="308"/>
    </location>
</feature>
<evidence type="ECO:0000256" key="3">
    <source>
        <dbReference type="ARBA" id="ARBA00012991"/>
    </source>
</evidence>